<evidence type="ECO:0000256" key="4">
    <source>
        <dbReference type="ARBA" id="ARBA00022679"/>
    </source>
</evidence>
<keyword evidence="6" id="KW-0418">Kinase</keyword>
<dbReference type="Proteomes" id="UP000702964">
    <property type="component" value="Unassembled WGS sequence"/>
</dbReference>
<evidence type="ECO:0000313" key="8">
    <source>
        <dbReference type="EMBL" id="KAF4326079.1"/>
    </source>
</evidence>
<evidence type="ECO:0000256" key="6">
    <source>
        <dbReference type="ARBA" id="ARBA00022777"/>
    </source>
</evidence>
<comment type="subcellular location">
    <subcellularLocation>
        <location evidence="1">Cytoplasm</location>
    </subcellularLocation>
</comment>
<dbReference type="PROSITE" id="PS00371">
    <property type="entry name" value="PTS_EIIA_TYPE_1_HIS"/>
    <property type="match status" value="1"/>
</dbReference>
<sequence>MQGRVVDLTKVNDPAFSSGSMGQGLAIVPDQGVLLAPVNGTVAIVAKTKHAVAMVSEEGMELLMHVGIDTVKLKGRHFTPLVKAGDIVRMGDVLMKFDLKQIITEGFEPLTPIIITNGDDKTRVTVISESQVKMKEHLANITQN</sequence>
<name>A0A8J4WK45_9STRA</name>
<comment type="caution">
    <text evidence="8">The sequence shown here is derived from an EMBL/GenBank/DDBJ whole genome shotgun (WGS) entry which is preliminary data.</text>
</comment>
<reference evidence="8" key="2">
    <citation type="submission" date="2020-02" db="EMBL/GenBank/DDBJ databases">
        <authorList>
            <person name="Studholme D.J."/>
        </authorList>
    </citation>
    <scope>NUCLEOTIDE SEQUENCE</scope>
    <source>
        <strain evidence="8">00238/432</strain>
    </source>
</reference>
<dbReference type="Gene3D" id="2.70.70.10">
    <property type="entry name" value="Glucose Permease (Domain IIA)"/>
    <property type="match status" value="1"/>
</dbReference>
<dbReference type="GO" id="GO:0016301">
    <property type="term" value="F:kinase activity"/>
    <property type="evidence" value="ECO:0007669"/>
    <property type="project" value="UniProtKB-KW"/>
</dbReference>
<dbReference type="InterPro" id="IPR011055">
    <property type="entry name" value="Dup_hybrid_motif"/>
</dbReference>
<dbReference type="PANTHER" id="PTHR45008">
    <property type="entry name" value="PTS SYSTEM GLUCOSE-SPECIFIC EIIA COMPONENT"/>
    <property type="match status" value="1"/>
</dbReference>
<evidence type="ECO:0000259" key="7">
    <source>
        <dbReference type="PROSITE" id="PS51093"/>
    </source>
</evidence>
<accession>A0A8J4WK45</accession>
<keyword evidence="4" id="KW-0808">Transferase</keyword>
<evidence type="ECO:0000256" key="3">
    <source>
        <dbReference type="ARBA" id="ARBA00022597"/>
    </source>
</evidence>
<dbReference type="Pfam" id="PF00358">
    <property type="entry name" value="PTS_EIIA_1"/>
    <property type="match status" value="1"/>
</dbReference>
<dbReference type="PROSITE" id="PS51093">
    <property type="entry name" value="PTS_EIIA_TYPE_1"/>
    <property type="match status" value="1"/>
</dbReference>
<proteinExistence type="predicted"/>
<dbReference type="AlphaFoldDB" id="A0A8J4WK45"/>
<keyword evidence="2" id="KW-0813">Transport</keyword>
<dbReference type="FunFam" id="2.70.70.10:FF:000001">
    <property type="entry name" value="PTS system glucose-specific IIA component"/>
    <property type="match status" value="1"/>
</dbReference>
<dbReference type="GO" id="GO:0009401">
    <property type="term" value="P:phosphoenolpyruvate-dependent sugar phosphotransferase system"/>
    <property type="evidence" value="ECO:0007669"/>
    <property type="project" value="UniProtKB-KW"/>
</dbReference>
<evidence type="ECO:0000256" key="1">
    <source>
        <dbReference type="ARBA" id="ARBA00004496"/>
    </source>
</evidence>
<evidence type="ECO:0000256" key="5">
    <source>
        <dbReference type="ARBA" id="ARBA00022683"/>
    </source>
</evidence>
<organism evidence="8 9">
    <name type="scientific">Phytophthora kernoviae 00238/432</name>
    <dbReference type="NCBI Taxonomy" id="1284355"/>
    <lineage>
        <taxon>Eukaryota</taxon>
        <taxon>Sar</taxon>
        <taxon>Stramenopiles</taxon>
        <taxon>Oomycota</taxon>
        <taxon>Peronosporomycetes</taxon>
        <taxon>Peronosporales</taxon>
        <taxon>Peronosporaceae</taxon>
        <taxon>Phytophthora</taxon>
    </lineage>
</organism>
<keyword evidence="5" id="KW-0598">Phosphotransferase system</keyword>
<gene>
    <name evidence="8" type="ORF">G195_000201</name>
</gene>
<feature type="domain" description="PTS EIIA type-1" evidence="7">
    <location>
        <begin position="13"/>
        <end position="117"/>
    </location>
</feature>
<keyword evidence="3" id="KW-0762">Sugar transport</keyword>
<protein>
    <recommendedName>
        <fullName evidence="7">PTS EIIA type-1 domain-containing protein</fullName>
    </recommendedName>
</protein>
<dbReference type="InterPro" id="IPR050890">
    <property type="entry name" value="PTS_EIIA_component"/>
</dbReference>
<dbReference type="NCBIfam" id="TIGR00830">
    <property type="entry name" value="PTBA"/>
    <property type="match status" value="1"/>
</dbReference>
<dbReference type="InterPro" id="IPR001127">
    <property type="entry name" value="PTS_EIIA_1_perm"/>
</dbReference>
<evidence type="ECO:0000256" key="2">
    <source>
        <dbReference type="ARBA" id="ARBA00022448"/>
    </source>
</evidence>
<dbReference type="SUPFAM" id="SSF51261">
    <property type="entry name" value="Duplicated hybrid motif"/>
    <property type="match status" value="1"/>
</dbReference>
<dbReference type="EMBL" id="AOFI03000001">
    <property type="protein sequence ID" value="KAF4326079.1"/>
    <property type="molecule type" value="Genomic_DNA"/>
</dbReference>
<reference evidence="8" key="1">
    <citation type="journal article" date="2015" name="Genom Data">
        <title>Draft genome sequences of Phytophthora kernoviae and Phytophthora ramorum lineage EU2 from Scotland.</title>
        <authorList>
            <person name="Sambles C."/>
            <person name="Schlenzig A."/>
            <person name="O'Neill P."/>
            <person name="Grant M."/>
            <person name="Studholme D.J."/>
        </authorList>
    </citation>
    <scope>NUCLEOTIDE SEQUENCE</scope>
    <source>
        <strain evidence="8">00238/432</strain>
    </source>
</reference>
<evidence type="ECO:0000313" key="9">
    <source>
        <dbReference type="Proteomes" id="UP000702964"/>
    </source>
</evidence>
<dbReference type="PANTHER" id="PTHR45008:SF1">
    <property type="entry name" value="PTS SYSTEM GLUCOSE-SPECIFIC EIIA COMPONENT"/>
    <property type="match status" value="1"/>
</dbReference>
<dbReference type="GO" id="GO:0005737">
    <property type="term" value="C:cytoplasm"/>
    <property type="evidence" value="ECO:0007669"/>
    <property type="project" value="UniProtKB-SubCell"/>
</dbReference>